<sequence length="140" mass="15092">MLRDEPVNSPLAHPDSLIHLMDWTLDNFFAELRHPSTLPDDILVAPRNPHEAAFASPDDAALCPCARNPFIAYFATAECALVEILLPLLSADSQAASLATARAALQRIARTEISTFCAICQQRHDDGRCTAGHAAAGSSR</sequence>
<keyword evidence="2" id="KW-1185">Reference proteome</keyword>
<protein>
    <submittedName>
        <fullName evidence="1">Uncharacterized protein</fullName>
    </submittedName>
</protein>
<comment type="caution">
    <text evidence="1">The sequence shown here is derived from an EMBL/GenBank/DDBJ whole genome shotgun (WGS) entry which is preliminary data.</text>
</comment>
<dbReference type="AlphaFoldDB" id="A0A178IGN7"/>
<organism evidence="1 2">
    <name type="scientific">Termitidicoccus mucosus</name>
    <dbReference type="NCBI Taxonomy" id="1184151"/>
    <lineage>
        <taxon>Bacteria</taxon>
        <taxon>Pseudomonadati</taxon>
        <taxon>Verrucomicrobiota</taxon>
        <taxon>Opitutia</taxon>
        <taxon>Opitutales</taxon>
        <taxon>Opitutaceae</taxon>
        <taxon>Termitidicoccus</taxon>
    </lineage>
</organism>
<dbReference type="EMBL" id="LRRQ01000137">
    <property type="protein sequence ID" value="OAM88317.1"/>
    <property type="molecule type" value="Genomic_DNA"/>
</dbReference>
<gene>
    <name evidence="1" type="ORF">AW736_19250</name>
</gene>
<evidence type="ECO:0000313" key="1">
    <source>
        <dbReference type="EMBL" id="OAM88317.1"/>
    </source>
</evidence>
<dbReference type="Proteomes" id="UP000078486">
    <property type="component" value="Unassembled WGS sequence"/>
</dbReference>
<evidence type="ECO:0000313" key="2">
    <source>
        <dbReference type="Proteomes" id="UP000078486"/>
    </source>
</evidence>
<name>A0A178IGN7_9BACT</name>
<accession>A0A178IGN7</accession>
<proteinExistence type="predicted"/>
<reference evidence="1 2" key="1">
    <citation type="submission" date="2016-01" db="EMBL/GenBank/DDBJ databases">
        <title>High potential of lignocellulose degradation of a new Verrucomicrobia species.</title>
        <authorList>
            <person name="Wang Y."/>
            <person name="Shi Y."/>
            <person name="Qiu Z."/>
            <person name="Liu S."/>
            <person name="Yang H."/>
        </authorList>
    </citation>
    <scope>NUCLEOTIDE SEQUENCE [LARGE SCALE GENOMIC DNA]</scope>
    <source>
        <strain evidence="1 2">TSB47</strain>
    </source>
</reference>